<dbReference type="GO" id="GO:0050313">
    <property type="term" value="F:sulfur dioxygenase activity"/>
    <property type="evidence" value="ECO:0000318"/>
    <property type="project" value="GO_Central"/>
</dbReference>
<dbReference type="Gene3D" id="3.60.15.10">
    <property type="entry name" value="Ribonuclease Z/Hydroxyacylglutathione hydrolase-like"/>
    <property type="match status" value="1"/>
</dbReference>
<proteinExistence type="inferred from homology"/>
<evidence type="ECO:0000256" key="14">
    <source>
        <dbReference type="ARBA" id="ARBA00067300"/>
    </source>
</evidence>
<keyword evidence="18" id="KW-1185">Reference proteome</keyword>
<dbReference type="AlphaFoldDB" id="A7T2J2"/>
<reference evidence="17 18" key="1">
    <citation type="journal article" date="2007" name="Science">
        <title>Sea anemone genome reveals ancestral eumetazoan gene repertoire and genomic organization.</title>
        <authorList>
            <person name="Putnam N.H."/>
            <person name="Srivastava M."/>
            <person name="Hellsten U."/>
            <person name="Dirks B."/>
            <person name="Chapman J."/>
            <person name="Salamov A."/>
            <person name="Terry A."/>
            <person name="Shapiro H."/>
            <person name="Lindquist E."/>
            <person name="Kapitonov V.V."/>
            <person name="Jurka J."/>
            <person name="Genikhovich G."/>
            <person name="Grigoriev I.V."/>
            <person name="Lucas S.M."/>
            <person name="Steele R.E."/>
            <person name="Finnerty J.R."/>
            <person name="Technau U."/>
            <person name="Martindale M.Q."/>
            <person name="Rokhsar D.S."/>
        </authorList>
    </citation>
    <scope>NUCLEOTIDE SEQUENCE [LARGE SCALE GENOMIC DNA]</scope>
    <source>
        <strain evidence="18">CH2 X CH6</strain>
    </source>
</reference>
<evidence type="ECO:0000256" key="3">
    <source>
        <dbReference type="ARBA" id="ARBA00006759"/>
    </source>
</evidence>
<keyword evidence="7" id="KW-0007">Acetylation</keyword>
<dbReference type="InterPro" id="IPR036866">
    <property type="entry name" value="RibonucZ/Hydroxyglut_hydro"/>
</dbReference>
<dbReference type="PANTHER" id="PTHR43084:SF1">
    <property type="entry name" value="PERSULFIDE DIOXYGENASE ETHE1, MITOCHONDRIAL"/>
    <property type="match status" value="1"/>
</dbReference>
<dbReference type="EC" id="1.13.11.18" evidence="13"/>
<comment type="similarity">
    <text evidence="3">Belongs to the metallo-beta-lactamase superfamily. Glyoxalase II family.</text>
</comment>
<dbReference type="PhylomeDB" id="A7T2J2"/>
<evidence type="ECO:0000259" key="16">
    <source>
        <dbReference type="SMART" id="SM00849"/>
    </source>
</evidence>
<dbReference type="SMART" id="SM00849">
    <property type="entry name" value="Lactamase_B"/>
    <property type="match status" value="1"/>
</dbReference>
<name>A7T2J2_NEMVE</name>
<evidence type="ECO:0000256" key="6">
    <source>
        <dbReference type="ARBA" id="ARBA00022964"/>
    </source>
</evidence>
<organism evidence="17 18">
    <name type="scientific">Nematostella vectensis</name>
    <name type="common">Starlet sea anemone</name>
    <dbReference type="NCBI Taxonomy" id="45351"/>
    <lineage>
        <taxon>Eukaryota</taxon>
        <taxon>Metazoa</taxon>
        <taxon>Cnidaria</taxon>
        <taxon>Anthozoa</taxon>
        <taxon>Hexacorallia</taxon>
        <taxon>Actiniaria</taxon>
        <taxon>Edwardsiidae</taxon>
        <taxon>Nematostella</taxon>
    </lineage>
</organism>
<dbReference type="InterPro" id="IPR001279">
    <property type="entry name" value="Metallo-B-lactamas"/>
</dbReference>
<dbReference type="SUPFAM" id="SSF56281">
    <property type="entry name" value="Metallo-hydrolase/oxidoreductase"/>
    <property type="match status" value="1"/>
</dbReference>
<dbReference type="eggNOG" id="KOG0814">
    <property type="taxonomic scope" value="Eukaryota"/>
</dbReference>
<comment type="cofactor">
    <cofactor evidence="1">
        <name>Fe(2+)</name>
        <dbReference type="ChEBI" id="CHEBI:29033"/>
    </cofactor>
</comment>
<keyword evidence="5" id="KW-0809">Transit peptide</keyword>
<dbReference type="OMA" id="DYKGDTV"/>
<comment type="subcellular location">
    <subcellularLocation>
        <location evidence="2">Mitochondrion</location>
    </subcellularLocation>
</comment>
<evidence type="ECO:0000256" key="9">
    <source>
        <dbReference type="ARBA" id="ARBA00023004"/>
    </source>
</evidence>
<protein>
    <recommendedName>
        <fullName evidence="14">Persulfide dioxygenase ETHE1, mitochondrial</fullName>
        <ecNumber evidence="13">1.13.11.18</ecNumber>
    </recommendedName>
    <alternativeName>
        <fullName evidence="15">Sulfur dioxygenase ETHE1</fullName>
    </alternativeName>
</protein>
<dbReference type="GO" id="GO:0046872">
    <property type="term" value="F:metal ion binding"/>
    <property type="evidence" value="ECO:0007669"/>
    <property type="project" value="UniProtKB-KW"/>
</dbReference>
<evidence type="ECO:0000256" key="7">
    <source>
        <dbReference type="ARBA" id="ARBA00022990"/>
    </source>
</evidence>
<evidence type="ECO:0000256" key="2">
    <source>
        <dbReference type="ARBA" id="ARBA00004173"/>
    </source>
</evidence>
<dbReference type="InterPro" id="IPR044528">
    <property type="entry name" value="POD-like_MBL-fold"/>
</dbReference>
<dbReference type="FunFam" id="3.60.15.10:FF:000013">
    <property type="entry name" value="Persulfide dioxygenase ETHE1, mitochondrial"/>
    <property type="match status" value="1"/>
</dbReference>
<dbReference type="GO" id="GO:0070813">
    <property type="term" value="P:hydrogen sulfide metabolic process"/>
    <property type="evidence" value="ECO:0000318"/>
    <property type="project" value="GO_Central"/>
</dbReference>
<dbReference type="PANTHER" id="PTHR43084">
    <property type="entry name" value="PERSULFIDE DIOXYGENASE ETHE1"/>
    <property type="match status" value="1"/>
</dbReference>
<dbReference type="STRING" id="45351.A7T2J2"/>
<feature type="non-terminal residue" evidence="17">
    <location>
        <position position="1"/>
    </location>
</feature>
<dbReference type="HOGENOM" id="CLU_030571_7_0_1"/>
<dbReference type="Pfam" id="PF00753">
    <property type="entry name" value="Lactamase_B"/>
    <property type="match status" value="1"/>
</dbReference>
<comment type="catalytic activity">
    <reaction evidence="11">
        <text>S-sulfanylglutathione + O2 + H2O = sulfite + glutathione + 2 H(+)</text>
        <dbReference type="Rhea" id="RHEA:12981"/>
        <dbReference type="ChEBI" id="CHEBI:15377"/>
        <dbReference type="ChEBI" id="CHEBI:15378"/>
        <dbReference type="ChEBI" id="CHEBI:15379"/>
        <dbReference type="ChEBI" id="CHEBI:17359"/>
        <dbReference type="ChEBI" id="CHEBI:57925"/>
        <dbReference type="ChEBI" id="CHEBI:58905"/>
        <dbReference type="EC" id="1.13.11.18"/>
    </reaction>
</comment>
<dbReference type="GO" id="GO:0006749">
    <property type="term" value="P:glutathione metabolic process"/>
    <property type="evidence" value="ECO:0000318"/>
    <property type="project" value="GO_Central"/>
</dbReference>
<dbReference type="InterPro" id="IPR051682">
    <property type="entry name" value="Mito_Persulfide_Diox"/>
</dbReference>
<feature type="non-terminal residue" evidence="17">
    <location>
        <position position="186"/>
    </location>
</feature>
<keyword evidence="6" id="KW-0223">Dioxygenase</keyword>
<gene>
    <name evidence="17" type="ORF">NEMVEDRAFT_v1g42493</name>
</gene>
<evidence type="ECO:0000256" key="13">
    <source>
        <dbReference type="ARBA" id="ARBA00066686"/>
    </source>
</evidence>
<dbReference type="Proteomes" id="UP000001593">
    <property type="component" value="Unassembled WGS sequence"/>
</dbReference>
<evidence type="ECO:0000256" key="5">
    <source>
        <dbReference type="ARBA" id="ARBA00022946"/>
    </source>
</evidence>
<evidence type="ECO:0000256" key="1">
    <source>
        <dbReference type="ARBA" id="ARBA00001954"/>
    </source>
</evidence>
<dbReference type="CDD" id="cd07724">
    <property type="entry name" value="POD-like_MBL-fold"/>
    <property type="match status" value="1"/>
</dbReference>
<comment type="subunit">
    <text evidence="12">Homodimer. Monomer. Interacts with TST. May interact with RELA.</text>
</comment>
<keyword evidence="4" id="KW-0479">Metal-binding</keyword>
<evidence type="ECO:0000313" key="18">
    <source>
        <dbReference type="Proteomes" id="UP000001593"/>
    </source>
</evidence>
<evidence type="ECO:0000313" key="17">
    <source>
        <dbReference type="EMBL" id="EDO29820.1"/>
    </source>
</evidence>
<keyword evidence="10" id="KW-0496">Mitochondrion</keyword>
<sequence length="186" mass="20536">YFTLQLFDSETCTYTYILGCMSSRKAVIIDPVDTKVSRDARLLNELKLELEWAVNTHVHADHVTGSGYLKGLIGCKSAIAAASKAKADKHLNHGDVLQYGEQALEARATPGHTHGCMTFVDHAHRMAFTGDALLVRACGRTDFQQGMARSDATVLYKSIHDQILSLPGDYLLYPGHDYKGKYMSTI</sequence>
<evidence type="ECO:0000256" key="8">
    <source>
        <dbReference type="ARBA" id="ARBA00023002"/>
    </source>
</evidence>
<dbReference type="EMBL" id="DS470263">
    <property type="protein sequence ID" value="EDO29820.1"/>
    <property type="molecule type" value="Genomic_DNA"/>
</dbReference>
<evidence type="ECO:0000256" key="10">
    <source>
        <dbReference type="ARBA" id="ARBA00023128"/>
    </source>
</evidence>
<accession>A7T2J2</accession>
<evidence type="ECO:0000256" key="15">
    <source>
        <dbReference type="ARBA" id="ARBA00077964"/>
    </source>
</evidence>
<evidence type="ECO:0000256" key="4">
    <source>
        <dbReference type="ARBA" id="ARBA00022723"/>
    </source>
</evidence>
<evidence type="ECO:0000256" key="11">
    <source>
        <dbReference type="ARBA" id="ARBA00050990"/>
    </source>
</evidence>
<evidence type="ECO:0000256" key="12">
    <source>
        <dbReference type="ARBA" id="ARBA00065219"/>
    </source>
</evidence>
<dbReference type="GO" id="GO:0005739">
    <property type="term" value="C:mitochondrion"/>
    <property type="evidence" value="ECO:0000318"/>
    <property type="project" value="GO_Central"/>
</dbReference>
<dbReference type="InParanoid" id="A7T2J2"/>
<keyword evidence="8" id="KW-0560">Oxidoreductase</keyword>
<feature type="domain" description="Metallo-beta-lactamase" evidence="16">
    <location>
        <begin position="12"/>
        <end position="176"/>
    </location>
</feature>
<keyword evidence="9" id="KW-0408">Iron</keyword>